<reference evidence="1 2" key="1">
    <citation type="submission" date="2019-12" db="EMBL/GenBank/DDBJ databases">
        <title>Mucilaginibacter sp. HMF7410 genome sequencing and assembly.</title>
        <authorList>
            <person name="Kang H."/>
            <person name="Cha I."/>
            <person name="Kim H."/>
            <person name="Joh K."/>
        </authorList>
    </citation>
    <scope>NUCLEOTIDE SEQUENCE [LARGE SCALE GENOMIC DNA]</scope>
    <source>
        <strain evidence="1 2">HMF7410</strain>
    </source>
</reference>
<dbReference type="SUPFAM" id="SSF52091">
    <property type="entry name" value="SpoIIaa-like"/>
    <property type="match status" value="1"/>
</dbReference>
<evidence type="ECO:0000313" key="2">
    <source>
        <dbReference type="Proteomes" id="UP000462014"/>
    </source>
</evidence>
<dbReference type="RefSeq" id="WP_157563827.1">
    <property type="nucleotide sequence ID" value="NZ_WPIK01000002.1"/>
</dbReference>
<dbReference type="EMBL" id="WPIK01000002">
    <property type="protein sequence ID" value="MVN20368.1"/>
    <property type="molecule type" value="Genomic_DNA"/>
</dbReference>
<dbReference type="Gene3D" id="3.40.50.10600">
    <property type="entry name" value="SpoIIaa-like domains"/>
    <property type="match status" value="1"/>
</dbReference>
<dbReference type="Proteomes" id="UP000462014">
    <property type="component" value="Unassembled WGS sequence"/>
</dbReference>
<dbReference type="InterPro" id="IPR038396">
    <property type="entry name" value="SpoIIAA-like_sf"/>
</dbReference>
<protein>
    <submittedName>
        <fullName evidence="1">STAS/SEC14 domain-containing protein</fullName>
    </submittedName>
</protein>
<organism evidence="1 2">
    <name type="scientific">Mucilaginibacter arboris</name>
    <dbReference type="NCBI Taxonomy" id="2682090"/>
    <lineage>
        <taxon>Bacteria</taxon>
        <taxon>Pseudomonadati</taxon>
        <taxon>Bacteroidota</taxon>
        <taxon>Sphingobacteriia</taxon>
        <taxon>Sphingobacteriales</taxon>
        <taxon>Sphingobacteriaceae</taxon>
        <taxon>Mucilaginibacter</taxon>
    </lineage>
</organism>
<comment type="caution">
    <text evidence="1">The sequence shown here is derived from an EMBL/GenBank/DDBJ whole genome shotgun (WGS) entry which is preliminary data.</text>
</comment>
<evidence type="ECO:0000313" key="1">
    <source>
        <dbReference type="EMBL" id="MVN20368.1"/>
    </source>
</evidence>
<dbReference type="AlphaFoldDB" id="A0A7K1SSS7"/>
<gene>
    <name evidence="1" type="ORF">GO621_02315</name>
</gene>
<sequence>MIEVMTDVPANVVGFRATGKVEKTDYDQTVVPELNKHVSKNGEINFLLVLKTDVGNYSLGAVAADLKEGVKHFTKWHRMAIVTDQKGLEKFSDLASFALPGESKGFELAELEEAKKWVSEG</sequence>
<dbReference type="InterPro" id="IPR021866">
    <property type="entry name" value="SpoIIAA-like"/>
</dbReference>
<accession>A0A7K1SSS7</accession>
<keyword evidence="2" id="KW-1185">Reference proteome</keyword>
<dbReference type="Pfam" id="PF11964">
    <property type="entry name" value="SpoIIAA-like"/>
    <property type="match status" value="1"/>
</dbReference>
<name>A0A7K1SSS7_9SPHI</name>
<dbReference type="InterPro" id="IPR036513">
    <property type="entry name" value="STAS_dom_sf"/>
</dbReference>
<proteinExistence type="predicted"/>